<comment type="caution">
    <text evidence="1">The sequence shown here is derived from an EMBL/GenBank/DDBJ whole genome shotgun (WGS) entry which is preliminary data.</text>
</comment>
<name>A0ACB5SZV8_AMBMO</name>
<protein>
    <submittedName>
        <fullName evidence="1">Unnamed protein product</fullName>
    </submittedName>
</protein>
<dbReference type="Proteomes" id="UP001165064">
    <property type="component" value="Unassembled WGS sequence"/>
</dbReference>
<accession>A0ACB5SZV8</accession>
<sequence length="540" mass="63715">MLKTMPDNSSVDGELFVSAPQSEVGSIRGQQQEAQQTQQPEQQQVPQVLPEQQYEASMQPPLQPPIPQQIQTEALPQSEGQLPPQVPPQEQQQQQQQLEPFPSEQQLLTEDGFPYGDKTEADLKALRSDPYNSYTSDETLPISAIRIKEIFRDLRDIFGFQNDSMENMHDHLMTQLDSRSSRVAANLALSLLHSDYIGGHEANYRKWYFCSQLQEDTELIENIDLKGLKKKNAKKFLQDITEPEFHPSRKIDVVEYRWRVRMRALTPEDMVYQLALYLLIWGEANNIRFMPECLCFIFKCALDYLDYKRKQPPAPPDETQRFPEKHFLIKIITPLYNYMRDQQFKLVKGKYIRRERDHQLIIGYDDINQLFWYEKGMRRIKLKDKTKLLDKPLHERYENLENVNWKKAFYKTYREKRTWWHLATNFSRIWVIHFSVFWYYSSFNSPAIYTYKYEQTLDNRPLTQDTLSVVSFGGTIACIVQLLATIAESSFVPHRWPGKKNLFIRSMVRTMLNMTQPKHLPRHFQNLIGKVMLSPSYFGS</sequence>
<evidence type="ECO:0000313" key="2">
    <source>
        <dbReference type="Proteomes" id="UP001165064"/>
    </source>
</evidence>
<organism evidence="1 2">
    <name type="scientific">Ambrosiozyma monospora</name>
    <name type="common">Yeast</name>
    <name type="synonym">Endomycopsis monosporus</name>
    <dbReference type="NCBI Taxonomy" id="43982"/>
    <lineage>
        <taxon>Eukaryota</taxon>
        <taxon>Fungi</taxon>
        <taxon>Dikarya</taxon>
        <taxon>Ascomycota</taxon>
        <taxon>Saccharomycotina</taxon>
        <taxon>Pichiomycetes</taxon>
        <taxon>Pichiales</taxon>
        <taxon>Pichiaceae</taxon>
        <taxon>Ambrosiozyma</taxon>
    </lineage>
</organism>
<dbReference type="EMBL" id="BSXS01002051">
    <property type="protein sequence ID" value="GME78076.1"/>
    <property type="molecule type" value="Genomic_DNA"/>
</dbReference>
<reference evidence="1" key="1">
    <citation type="submission" date="2023-04" db="EMBL/GenBank/DDBJ databases">
        <title>Ambrosiozyma monospora NBRC 10751.</title>
        <authorList>
            <person name="Ichikawa N."/>
            <person name="Sato H."/>
            <person name="Tonouchi N."/>
        </authorList>
    </citation>
    <scope>NUCLEOTIDE SEQUENCE</scope>
    <source>
        <strain evidence="1">NBRC 10751</strain>
    </source>
</reference>
<gene>
    <name evidence="1" type="ORF">Amon02_000328900</name>
</gene>
<keyword evidence="2" id="KW-1185">Reference proteome</keyword>
<proteinExistence type="predicted"/>
<evidence type="ECO:0000313" key="1">
    <source>
        <dbReference type="EMBL" id="GME78076.1"/>
    </source>
</evidence>